<evidence type="ECO:0000256" key="1">
    <source>
        <dbReference type="SAM" id="MobiDB-lite"/>
    </source>
</evidence>
<accession>A0AAN6MWB4</accession>
<gene>
    <name evidence="2" type="ORF">QBC46DRAFT_399277</name>
</gene>
<feature type="compositionally biased region" description="Basic and acidic residues" evidence="1">
    <location>
        <begin position="174"/>
        <end position="183"/>
    </location>
</feature>
<sequence length="271" mass="30917">MRIDADHLYCVPLDELLTKFVPRRLYLEINNSPGGSTSRARRSDPASWFSTVPFRIHVRSPDSEPGRQHPHTLSLARVIPREESVSPDASRWLGDPLVDNIFRVSIMINFDPRNLDNPFTRNFENPIAIFSYRVDACQRKKEPSWLAVIIGYCQGGTQLYCRVEEFTLQNKKPERERIGRRDSGISSVGSIGSSSSELEEDLEDKYEDLLNWDCRKPLGNFADMDYIELECGHVVGVTARRGNFEETGRECPHHGARCCATFHPVLEITFS</sequence>
<dbReference type="EMBL" id="MU853970">
    <property type="protein sequence ID" value="KAK3934666.1"/>
    <property type="molecule type" value="Genomic_DNA"/>
</dbReference>
<reference evidence="3" key="1">
    <citation type="journal article" date="2023" name="Mol. Phylogenet. Evol.">
        <title>Genome-scale phylogeny and comparative genomics of the fungal order Sordariales.</title>
        <authorList>
            <person name="Hensen N."/>
            <person name="Bonometti L."/>
            <person name="Westerberg I."/>
            <person name="Brannstrom I.O."/>
            <person name="Guillou S."/>
            <person name="Cros-Aarteil S."/>
            <person name="Calhoun S."/>
            <person name="Haridas S."/>
            <person name="Kuo A."/>
            <person name="Mondo S."/>
            <person name="Pangilinan J."/>
            <person name="Riley R."/>
            <person name="LaButti K."/>
            <person name="Andreopoulos B."/>
            <person name="Lipzen A."/>
            <person name="Chen C."/>
            <person name="Yan M."/>
            <person name="Daum C."/>
            <person name="Ng V."/>
            <person name="Clum A."/>
            <person name="Steindorff A."/>
            <person name="Ohm R.A."/>
            <person name="Martin F."/>
            <person name="Silar P."/>
            <person name="Natvig D.O."/>
            <person name="Lalanne C."/>
            <person name="Gautier V."/>
            <person name="Ament-Velasquez S.L."/>
            <person name="Kruys A."/>
            <person name="Hutchinson M.I."/>
            <person name="Powell A.J."/>
            <person name="Barry K."/>
            <person name="Miller A.N."/>
            <person name="Grigoriev I.V."/>
            <person name="Debuchy R."/>
            <person name="Gladieux P."/>
            <person name="Hiltunen Thoren M."/>
            <person name="Johannesson H."/>
        </authorList>
    </citation>
    <scope>NUCLEOTIDE SEQUENCE [LARGE SCALE GENOMIC DNA]</scope>
    <source>
        <strain evidence="3">CBS 340.73</strain>
    </source>
</reference>
<dbReference type="Proteomes" id="UP001303473">
    <property type="component" value="Unassembled WGS sequence"/>
</dbReference>
<evidence type="ECO:0000313" key="3">
    <source>
        <dbReference type="Proteomes" id="UP001303473"/>
    </source>
</evidence>
<organism evidence="2 3">
    <name type="scientific">Diplogelasinospora grovesii</name>
    <dbReference type="NCBI Taxonomy" id="303347"/>
    <lineage>
        <taxon>Eukaryota</taxon>
        <taxon>Fungi</taxon>
        <taxon>Dikarya</taxon>
        <taxon>Ascomycota</taxon>
        <taxon>Pezizomycotina</taxon>
        <taxon>Sordariomycetes</taxon>
        <taxon>Sordariomycetidae</taxon>
        <taxon>Sordariales</taxon>
        <taxon>Diplogelasinosporaceae</taxon>
        <taxon>Diplogelasinospora</taxon>
    </lineage>
</organism>
<keyword evidence="3" id="KW-1185">Reference proteome</keyword>
<proteinExistence type="predicted"/>
<protein>
    <submittedName>
        <fullName evidence="2">Uncharacterized protein</fullName>
    </submittedName>
</protein>
<name>A0AAN6MWB4_9PEZI</name>
<feature type="compositionally biased region" description="Low complexity" evidence="1">
    <location>
        <begin position="184"/>
        <end position="196"/>
    </location>
</feature>
<dbReference type="AlphaFoldDB" id="A0AAN6MWB4"/>
<evidence type="ECO:0000313" key="2">
    <source>
        <dbReference type="EMBL" id="KAK3934666.1"/>
    </source>
</evidence>
<feature type="region of interest" description="Disordered" evidence="1">
    <location>
        <begin position="174"/>
        <end position="196"/>
    </location>
</feature>
<comment type="caution">
    <text evidence="2">The sequence shown here is derived from an EMBL/GenBank/DDBJ whole genome shotgun (WGS) entry which is preliminary data.</text>
</comment>